<sequence length="242" mass="26010">MNEAEKQSPTPELDEAEVAAYLQAHPDLISRYPAVLEALSVPHESGSAVSLIERQVNGLRTTNRQLQSRFNDLVEKARDNEQRVVQLNRLAKVLVSAGTAAELVPELAYCLQQHLDVDHIYVGLSGNSGEVEALADGEIHAIVDDNAAGKALTNVYRRGKPICGPLSEEQSEALFSTRSNDVPALASAAMIPLGTNGVHGALVLASRKGTRFVPDMGTLFLELMGELVTAALQRLLGREALP</sequence>
<dbReference type="PANTHER" id="PTHR38765">
    <property type="entry name" value="DUF484 DOMAIN-CONTAINING PROTEIN"/>
    <property type="match status" value="1"/>
</dbReference>
<keyword evidence="2" id="KW-1185">Reference proteome</keyword>
<dbReference type="SUPFAM" id="SSF55781">
    <property type="entry name" value="GAF domain-like"/>
    <property type="match status" value="1"/>
</dbReference>
<dbReference type="EMBL" id="APND01000002">
    <property type="protein sequence ID" value="MES1929046.1"/>
    <property type="molecule type" value="Genomic_DNA"/>
</dbReference>
<dbReference type="Pfam" id="PF04340">
    <property type="entry name" value="DUF484"/>
    <property type="match status" value="1"/>
</dbReference>
<dbReference type="InterPro" id="IPR007435">
    <property type="entry name" value="DUF484"/>
</dbReference>
<gene>
    <name evidence="1" type="ORF">SADO_07317</name>
</gene>
<evidence type="ECO:0000313" key="1">
    <source>
        <dbReference type="EMBL" id="MES1929046.1"/>
    </source>
</evidence>
<organism evidence="1 2">
    <name type="scientific">Salinisphaera dokdonensis CL-ES53</name>
    <dbReference type="NCBI Taxonomy" id="1304272"/>
    <lineage>
        <taxon>Bacteria</taxon>
        <taxon>Pseudomonadati</taxon>
        <taxon>Pseudomonadota</taxon>
        <taxon>Gammaproteobacteria</taxon>
        <taxon>Salinisphaerales</taxon>
        <taxon>Salinisphaeraceae</taxon>
        <taxon>Salinisphaera</taxon>
    </lineage>
</organism>
<dbReference type="Gene3D" id="3.30.450.40">
    <property type="match status" value="1"/>
</dbReference>
<dbReference type="Proteomes" id="UP001460888">
    <property type="component" value="Unassembled WGS sequence"/>
</dbReference>
<comment type="caution">
    <text evidence="1">The sequence shown here is derived from an EMBL/GenBank/DDBJ whole genome shotgun (WGS) entry which is preliminary data.</text>
</comment>
<reference evidence="1 2" key="1">
    <citation type="submission" date="2013-03" db="EMBL/GenBank/DDBJ databases">
        <title>Salinisphaera dokdonensis CL-ES53 Genome Sequencing.</title>
        <authorList>
            <person name="Li C."/>
            <person name="Lai Q."/>
            <person name="Shao Z."/>
        </authorList>
    </citation>
    <scope>NUCLEOTIDE SEQUENCE [LARGE SCALE GENOMIC DNA]</scope>
    <source>
        <strain evidence="1 2">CL-ES53</strain>
    </source>
</reference>
<dbReference type="InterPro" id="IPR029016">
    <property type="entry name" value="GAF-like_dom_sf"/>
</dbReference>
<accession>A0ABV2AZH6</accession>
<dbReference type="PANTHER" id="PTHR38765:SF1">
    <property type="entry name" value="DUF484 DOMAIN-CONTAINING PROTEIN"/>
    <property type="match status" value="1"/>
</dbReference>
<evidence type="ECO:0000313" key="2">
    <source>
        <dbReference type="Proteomes" id="UP001460888"/>
    </source>
</evidence>
<name>A0ABV2AZH6_9GAMM</name>
<proteinExistence type="predicted"/>
<dbReference type="RefSeq" id="WP_353110544.1">
    <property type="nucleotide sequence ID" value="NZ_APND01000002.1"/>
</dbReference>
<protein>
    <submittedName>
        <fullName evidence="1">Phytochrome sensor protein</fullName>
    </submittedName>
</protein>